<keyword evidence="2" id="KW-1185">Reference proteome</keyword>
<dbReference type="OrthoDB" id="7868545at2"/>
<reference evidence="1 2" key="1">
    <citation type="submission" date="2017-01" db="EMBL/GenBank/DDBJ databases">
        <authorList>
            <person name="Mah S.A."/>
            <person name="Swanson W.J."/>
            <person name="Moy G.W."/>
            <person name="Vacquier V.D."/>
        </authorList>
    </citation>
    <scope>NUCLEOTIDE SEQUENCE [LARGE SCALE GENOMIC DNA]</scope>
    <source>
        <strain evidence="1 2">DSM 21219</strain>
    </source>
</reference>
<dbReference type="AlphaFoldDB" id="A0A1R3X292"/>
<dbReference type="EMBL" id="FTPS01000001">
    <property type="protein sequence ID" value="SIT85009.1"/>
    <property type="molecule type" value="Genomic_DNA"/>
</dbReference>
<dbReference type="RefSeq" id="WP_076649901.1">
    <property type="nucleotide sequence ID" value="NZ_FTPS01000001.1"/>
</dbReference>
<accession>A0A1R3X292</accession>
<evidence type="ECO:0000313" key="2">
    <source>
        <dbReference type="Proteomes" id="UP000192455"/>
    </source>
</evidence>
<name>A0A1R3X292_9RHOB</name>
<proteinExistence type="predicted"/>
<dbReference type="Proteomes" id="UP000192455">
    <property type="component" value="Unassembled WGS sequence"/>
</dbReference>
<sequence>MDGVVLWRDRERGKAVIWCSDHGDLAFCRDGDGDGGEQFRFGPGDLVEFDLAIEQSLRWARNPRLMVSGAFSDLAQQLLSLIGMGPQPGMAPRASAEILPFCSRVETCPTGM</sequence>
<protein>
    <submittedName>
        <fullName evidence="1">Uncharacterized protein</fullName>
    </submittedName>
</protein>
<organism evidence="1 2">
    <name type="scientific">Pontibaca methylaminivorans</name>
    <dbReference type="NCBI Taxonomy" id="515897"/>
    <lineage>
        <taxon>Bacteria</taxon>
        <taxon>Pseudomonadati</taxon>
        <taxon>Pseudomonadota</taxon>
        <taxon>Alphaproteobacteria</taxon>
        <taxon>Rhodobacterales</taxon>
        <taxon>Roseobacteraceae</taxon>
        <taxon>Pontibaca</taxon>
    </lineage>
</organism>
<evidence type="ECO:0000313" key="1">
    <source>
        <dbReference type="EMBL" id="SIT85009.1"/>
    </source>
</evidence>
<gene>
    <name evidence="1" type="ORF">SAMN05421849_2231</name>
</gene>